<dbReference type="InterPro" id="IPR043502">
    <property type="entry name" value="DNA/RNA_pol_sf"/>
</dbReference>
<dbReference type="InterPro" id="IPR041373">
    <property type="entry name" value="RT_RNaseH"/>
</dbReference>
<evidence type="ECO:0000256" key="8">
    <source>
        <dbReference type="SAM" id="MobiDB-lite"/>
    </source>
</evidence>
<dbReference type="Gene3D" id="3.10.10.10">
    <property type="entry name" value="HIV Type 1 Reverse Transcriptase, subunit A, domain 1"/>
    <property type="match status" value="1"/>
</dbReference>
<dbReference type="InterPro" id="IPR021109">
    <property type="entry name" value="Peptidase_aspartic_dom_sf"/>
</dbReference>
<evidence type="ECO:0000259" key="9">
    <source>
        <dbReference type="PROSITE" id="PS50878"/>
    </source>
</evidence>
<dbReference type="OrthoDB" id="3262920at2759"/>
<dbReference type="Gene3D" id="2.40.70.10">
    <property type="entry name" value="Acid Proteases"/>
    <property type="match status" value="1"/>
</dbReference>
<dbReference type="Proteomes" id="UP000219338">
    <property type="component" value="Unassembled WGS sequence"/>
</dbReference>
<evidence type="ECO:0000256" key="3">
    <source>
        <dbReference type="ARBA" id="ARBA00022695"/>
    </source>
</evidence>
<keyword evidence="7" id="KW-0695">RNA-directed DNA polymerase</keyword>
<dbReference type="AlphaFoldDB" id="A0A284RER6"/>
<dbReference type="InterPro" id="IPR050951">
    <property type="entry name" value="Retrovirus_Pol_polyprotein"/>
</dbReference>
<dbReference type="SUPFAM" id="SSF56672">
    <property type="entry name" value="DNA/RNA polymerases"/>
    <property type="match status" value="1"/>
</dbReference>
<dbReference type="GO" id="GO:0016787">
    <property type="term" value="F:hydrolase activity"/>
    <property type="evidence" value="ECO:0007669"/>
    <property type="project" value="UniProtKB-KW"/>
</dbReference>
<accession>A0A284RER6</accession>
<feature type="domain" description="Reverse transcriptase" evidence="9">
    <location>
        <begin position="341"/>
        <end position="556"/>
    </location>
</feature>
<dbReference type="Gene3D" id="3.10.20.370">
    <property type="match status" value="1"/>
</dbReference>
<dbReference type="GO" id="GO:0003964">
    <property type="term" value="F:RNA-directed DNA polymerase activity"/>
    <property type="evidence" value="ECO:0007669"/>
    <property type="project" value="UniProtKB-KW"/>
</dbReference>
<dbReference type="CDD" id="cd09274">
    <property type="entry name" value="RNase_HI_RT_Ty3"/>
    <property type="match status" value="1"/>
</dbReference>
<dbReference type="FunFam" id="3.10.20.370:FF:000001">
    <property type="entry name" value="Retrovirus-related Pol polyprotein from transposon 17.6-like protein"/>
    <property type="match status" value="1"/>
</dbReference>
<feature type="region of interest" description="Disordered" evidence="8">
    <location>
        <begin position="1"/>
        <end position="33"/>
    </location>
</feature>
<reference evidence="11" key="1">
    <citation type="journal article" date="2017" name="Nat. Ecol. Evol.">
        <title>Genome expansion and lineage-specific genetic innovations in the forest pathogenic fungi Armillaria.</title>
        <authorList>
            <person name="Sipos G."/>
            <person name="Prasanna A.N."/>
            <person name="Walter M.C."/>
            <person name="O'Connor E."/>
            <person name="Balint B."/>
            <person name="Krizsan K."/>
            <person name="Kiss B."/>
            <person name="Hess J."/>
            <person name="Varga T."/>
            <person name="Slot J."/>
            <person name="Riley R."/>
            <person name="Boka B."/>
            <person name="Rigling D."/>
            <person name="Barry K."/>
            <person name="Lee J."/>
            <person name="Mihaltcheva S."/>
            <person name="LaButti K."/>
            <person name="Lipzen A."/>
            <person name="Waldron R."/>
            <person name="Moloney N.M."/>
            <person name="Sperisen C."/>
            <person name="Kredics L."/>
            <person name="Vagvoelgyi C."/>
            <person name="Patrignani A."/>
            <person name="Fitzpatrick D."/>
            <person name="Nagy I."/>
            <person name="Doyle S."/>
            <person name="Anderson J.B."/>
            <person name="Grigoriev I.V."/>
            <person name="Gueldener U."/>
            <person name="Muensterkoetter M."/>
            <person name="Nagy L.G."/>
        </authorList>
    </citation>
    <scope>NUCLEOTIDE SEQUENCE [LARGE SCALE GENOMIC DNA]</scope>
    <source>
        <strain evidence="11">C18/9</strain>
    </source>
</reference>
<keyword evidence="4" id="KW-0540">Nuclease</keyword>
<evidence type="ECO:0000256" key="4">
    <source>
        <dbReference type="ARBA" id="ARBA00022722"/>
    </source>
</evidence>
<dbReference type="EC" id="2.7.7.49" evidence="1"/>
<dbReference type="EMBL" id="FUEG01000008">
    <property type="protein sequence ID" value="SJL07242.1"/>
    <property type="molecule type" value="Genomic_DNA"/>
</dbReference>
<dbReference type="Gene3D" id="3.30.70.270">
    <property type="match status" value="1"/>
</dbReference>
<protein>
    <recommendedName>
        <fullName evidence="1">RNA-directed DNA polymerase</fullName>
        <ecNumber evidence="1">2.7.7.49</ecNumber>
    </recommendedName>
</protein>
<evidence type="ECO:0000256" key="1">
    <source>
        <dbReference type="ARBA" id="ARBA00012493"/>
    </source>
</evidence>
<dbReference type="InterPro" id="IPR000477">
    <property type="entry name" value="RT_dom"/>
</dbReference>
<dbReference type="PROSITE" id="PS50878">
    <property type="entry name" value="RT_POL"/>
    <property type="match status" value="1"/>
</dbReference>
<evidence type="ECO:0000313" key="11">
    <source>
        <dbReference type="Proteomes" id="UP000219338"/>
    </source>
</evidence>
<keyword evidence="3" id="KW-0548">Nucleotidyltransferase</keyword>
<evidence type="ECO:0000256" key="5">
    <source>
        <dbReference type="ARBA" id="ARBA00022759"/>
    </source>
</evidence>
<feature type="compositionally biased region" description="Basic and acidic residues" evidence="8">
    <location>
        <begin position="10"/>
        <end position="21"/>
    </location>
</feature>
<dbReference type="GO" id="GO:0004519">
    <property type="term" value="F:endonuclease activity"/>
    <property type="evidence" value="ECO:0007669"/>
    <property type="project" value="UniProtKB-KW"/>
</dbReference>
<evidence type="ECO:0000256" key="6">
    <source>
        <dbReference type="ARBA" id="ARBA00022801"/>
    </source>
</evidence>
<keyword evidence="6" id="KW-0378">Hydrolase</keyword>
<name>A0A284RER6_ARMOS</name>
<sequence length="659" mass="76073">MHVTSSLKQESPHGDEARHPSGNDTLVSKGQEAVKPTPLTVASEWLKPFKTEWTWRAIKDAEDESTARAILLNWIHKTRAEEVIDNLLESLRLEERFCALDWLDELCKPKCYFIHSQKANQHDFLVPIQIKFLKDHNTLTTTTLIDSRCTGSSIHCNYVKKHGLKVNNTASPIPVYNADGTHNKAGEIIVYAKLHLKIGDHSEHINLAITDLGSKEIFLGHDWLIHHNPVINWRTGQITFVCCHCETILAINFEEAIKICTVHKANELATKANEGKDMVPESYCDFKDLFDKENFDELPQCKPWDHAIELVPNAQAMLDSKVYTLNRTKQKELDKFLNENLITGYIKPSKSLMASPFFFVKKKDGKLCPVQDYHKLNKMTIKNRYPLLLISKLMDKLGSAKYFTKIDICWGYNNVRIKKDDEWKAAFRTNHSLFKPMVMFFGLTNSPTMFQWMMNNIFKDLIATGKVTIYLNDILIFSKTLEEHQKIIHRILELLRKHKLFLKAEKCEFEVLETEYLRIIISKGSICMDPIKVAGITEWPVPTKKKELQLFLGFTNFYRHFIKGYSNIKFGLGEPPTILTEKGQFRVEADASEGTIGAVLSQEQDGKWRPVAFLSKALTVTERNYEIYDKELLTIMLALDEWRHYLMGTAIDFEIWTDH</sequence>
<dbReference type="PANTHER" id="PTHR37984:SF5">
    <property type="entry name" value="PROTEIN NYNRIN-LIKE"/>
    <property type="match status" value="1"/>
</dbReference>
<dbReference type="CDD" id="cd00303">
    <property type="entry name" value="retropepsin_like"/>
    <property type="match status" value="1"/>
</dbReference>
<dbReference type="Pfam" id="PF00078">
    <property type="entry name" value="RVT_1"/>
    <property type="match status" value="1"/>
</dbReference>
<dbReference type="STRING" id="47428.A0A284RER6"/>
<keyword evidence="5" id="KW-0255">Endonuclease</keyword>
<dbReference type="PANTHER" id="PTHR37984">
    <property type="entry name" value="PROTEIN CBG26694"/>
    <property type="match status" value="1"/>
</dbReference>
<evidence type="ECO:0000256" key="7">
    <source>
        <dbReference type="ARBA" id="ARBA00022918"/>
    </source>
</evidence>
<dbReference type="CDD" id="cd01647">
    <property type="entry name" value="RT_LTR"/>
    <property type="match status" value="1"/>
</dbReference>
<dbReference type="Pfam" id="PF08284">
    <property type="entry name" value="RVP_2"/>
    <property type="match status" value="1"/>
</dbReference>
<proteinExistence type="predicted"/>
<dbReference type="InterPro" id="IPR043128">
    <property type="entry name" value="Rev_trsase/Diguanyl_cyclase"/>
</dbReference>
<evidence type="ECO:0000256" key="2">
    <source>
        <dbReference type="ARBA" id="ARBA00022679"/>
    </source>
</evidence>
<keyword evidence="2" id="KW-0808">Transferase</keyword>
<gene>
    <name evidence="10" type="ORF">ARMOST_10585</name>
</gene>
<organism evidence="10 11">
    <name type="scientific">Armillaria ostoyae</name>
    <name type="common">Armillaria root rot fungus</name>
    <dbReference type="NCBI Taxonomy" id="47428"/>
    <lineage>
        <taxon>Eukaryota</taxon>
        <taxon>Fungi</taxon>
        <taxon>Dikarya</taxon>
        <taxon>Basidiomycota</taxon>
        <taxon>Agaricomycotina</taxon>
        <taxon>Agaricomycetes</taxon>
        <taxon>Agaricomycetidae</taxon>
        <taxon>Agaricales</taxon>
        <taxon>Marasmiineae</taxon>
        <taxon>Physalacriaceae</taxon>
        <taxon>Armillaria</taxon>
    </lineage>
</organism>
<dbReference type="Pfam" id="PF17917">
    <property type="entry name" value="RT_RNaseH"/>
    <property type="match status" value="1"/>
</dbReference>
<evidence type="ECO:0000313" key="10">
    <source>
        <dbReference type="EMBL" id="SJL07242.1"/>
    </source>
</evidence>
<keyword evidence="11" id="KW-1185">Reference proteome</keyword>